<organism evidence="1 2">
    <name type="scientific">Fraserbacteria sp. (strain RBG_16_55_9)</name>
    <dbReference type="NCBI Taxonomy" id="1817864"/>
    <lineage>
        <taxon>Bacteria</taxon>
        <taxon>Candidatus Fraseribacteriota</taxon>
    </lineage>
</organism>
<name>A0A1F5UVA6_FRAXR</name>
<dbReference type="AlphaFoldDB" id="A0A1F5UVA6"/>
<sequence length="279" mass="32150">MRRSSSRQKQIRRWDLFSRLSGGYLTPNVVYREVVEQGMRLGYPGAQETRRQLFDSHIIRRVDPQKIPVGASPDGIVLQLAREKKATLYSDDQTLIRRAQRAGLSAFRFPDALLILLQAMKISSAEYPALLLELRARGRIDDATRLLYLKLAGIRIQRGSMAKTREPKMEEIAISIPKELLRLVDSYARKHLEDRSTALRQLVAEALRYREWKEAAEDYQKGRATLWEVAARLGLHYREAEEVLLTLGVPLVHVEAGEVDMDKIEQETRNLRRTRHPKA</sequence>
<dbReference type="Proteomes" id="UP000179157">
    <property type="component" value="Unassembled WGS sequence"/>
</dbReference>
<evidence type="ECO:0000313" key="2">
    <source>
        <dbReference type="Proteomes" id="UP000179157"/>
    </source>
</evidence>
<evidence type="ECO:0000313" key="1">
    <source>
        <dbReference type="EMBL" id="OGF55085.1"/>
    </source>
</evidence>
<dbReference type="InterPro" id="IPR013321">
    <property type="entry name" value="Arc_rbn_hlx_hlx"/>
</dbReference>
<accession>A0A1F5UVA6</accession>
<dbReference type="EMBL" id="MFGX01000064">
    <property type="protein sequence ID" value="OGF55085.1"/>
    <property type="molecule type" value="Genomic_DNA"/>
</dbReference>
<protein>
    <submittedName>
        <fullName evidence="1">Uncharacterized protein</fullName>
    </submittedName>
</protein>
<gene>
    <name evidence="1" type="ORF">A2Z21_04690</name>
</gene>
<reference evidence="1 2" key="1">
    <citation type="journal article" date="2016" name="Nat. Commun.">
        <title>Thousands of microbial genomes shed light on interconnected biogeochemical processes in an aquifer system.</title>
        <authorList>
            <person name="Anantharaman K."/>
            <person name="Brown C.T."/>
            <person name="Hug L.A."/>
            <person name="Sharon I."/>
            <person name="Castelle C.J."/>
            <person name="Probst A.J."/>
            <person name="Thomas B.C."/>
            <person name="Singh A."/>
            <person name="Wilkins M.J."/>
            <person name="Karaoz U."/>
            <person name="Brodie E.L."/>
            <person name="Williams K.H."/>
            <person name="Hubbard S.S."/>
            <person name="Banfield J.F."/>
        </authorList>
    </citation>
    <scope>NUCLEOTIDE SEQUENCE [LARGE SCALE GENOMIC DNA]</scope>
    <source>
        <strain evidence="2">RBG_16_55_9</strain>
    </source>
</reference>
<comment type="caution">
    <text evidence="1">The sequence shown here is derived from an EMBL/GenBank/DDBJ whole genome shotgun (WGS) entry which is preliminary data.</text>
</comment>
<dbReference type="Gene3D" id="1.10.1220.10">
    <property type="entry name" value="Met repressor-like"/>
    <property type="match status" value="1"/>
</dbReference>
<dbReference type="GO" id="GO:0006355">
    <property type="term" value="P:regulation of DNA-templated transcription"/>
    <property type="evidence" value="ECO:0007669"/>
    <property type="project" value="InterPro"/>
</dbReference>
<proteinExistence type="predicted"/>